<comment type="cofactor">
    <cofactor evidence="1">
        <name>L-ascorbate</name>
        <dbReference type="ChEBI" id="CHEBI:38290"/>
    </cofactor>
</comment>
<dbReference type="PANTHER" id="PTHR12907:SF26">
    <property type="entry name" value="HIF PROLYL HYDROXYLASE, ISOFORM C"/>
    <property type="match status" value="1"/>
</dbReference>
<keyword evidence="5" id="KW-0560">Oxidoreductase</keyword>
<evidence type="ECO:0000256" key="6">
    <source>
        <dbReference type="ARBA" id="ARBA00023004"/>
    </source>
</evidence>
<keyword evidence="9" id="KW-1185">Reference proteome</keyword>
<dbReference type="Gene3D" id="2.60.120.620">
    <property type="entry name" value="q2cbj1_9rhob like domain"/>
    <property type="match status" value="1"/>
</dbReference>
<evidence type="ECO:0000256" key="1">
    <source>
        <dbReference type="ARBA" id="ARBA00001961"/>
    </source>
</evidence>
<dbReference type="InterPro" id="IPR005123">
    <property type="entry name" value="Oxoglu/Fe-dep_dioxygenase_dom"/>
</dbReference>
<dbReference type="Pfam" id="PF13640">
    <property type="entry name" value="2OG-FeII_Oxy_3"/>
    <property type="match status" value="1"/>
</dbReference>
<sequence length="208" mass="23827">MNDFAAQLPHTIDTLAEQGWVVLDDFLTEQEVAALLAEGQGRQAAGEFHQARVGRAEGRSVRTAVRGDNVRWLDPAQRSAASQCYWQRMEALQAELNRSLFLGIQSGEFHFAHYPVATFYKRHLDRFRDDDARVISVVCYLNDDWQTSHGGQLRLWLDENDSLDIDPRGGRLVLFLSDRFWHEVLPAQRERWSLTGWLRRSSGIPSSS</sequence>
<dbReference type="GO" id="GO:0008198">
    <property type="term" value="F:ferrous iron binding"/>
    <property type="evidence" value="ECO:0007669"/>
    <property type="project" value="TreeGrafter"/>
</dbReference>
<dbReference type="RefSeq" id="WP_144278657.1">
    <property type="nucleotide sequence ID" value="NZ_CP041730.1"/>
</dbReference>
<keyword evidence="4" id="KW-0223">Dioxygenase</keyword>
<evidence type="ECO:0000313" key="8">
    <source>
        <dbReference type="EMBL" id="QDQ27264.1"/>
    </source>
</evidence>
<dbReference type="InterPro" id="IPR044862">
    <property type="entry name" value="Pro_4_hyd_alph_FE2OG_OXY"/>
</dbReference>
<proteinExistence type="predicted"/>
<dbReference type="GO" id="GO:0071456">
    <property type="term" value="P:cellular response to hypoxia"/>
    <property type="evidence" value="ECO:0007669"/>
    <property type="project" value="TreeGrafter"/>
</dbReference>
<evidence type="ECO:0000259" key="7">
    <source>
        <dbReference type="PROSITE" id="PS51471"/>
    </source>
</evidence>
<feature type="domain" description="Fe2OG dioxygenase" evidence="7">
    <location>
        <begin position="100"/>
        <end position="200"/>
    </location>
</feature>
<dbReference type="KEGG" id="cari:FNU76_13320"/>
<dbReference type="InterPro" id="IPR051559">
    <property type="entry name" value="HIF_prolyl_hydroxylases"/>
</dbReference>
<evidence type="ECO:0000256" key="2">
    <source>
        <dbReference type="ARBA" id="ARBA00022723"/>
    </source>
</evidence>
<dbReference type="Proteomes" id="UP000317550">
    <property type="component" value="Chromosome"/>
</dbReference>
<dbReference type="PROSITE" id="PS51471">
    <property type="entry name" value="FE2OG_OXY"/>
    <property type="match status" value="1"/>
</dbReference>
<evidence type="ECO:0000256" key="4">
    <source>
        <dbReference type="ARBA" id="ARBA00022964"/>
    </source>
</evidence>
<dbReference type="PANTHER" id="PTHR12907">
    <property type="entry name" value="EGL NINE HOMOLOG-RELATED"/>
    <property type="match status" value="1"/>
</dbReference>
<dbReference type="OrthoDB" id="9783171at2"/>
<dbReference type="GO" id="GO:0031543">
    <property type="term" value="F:peptidyl-proline dioxygenase activity"/>
    <property type="evidence" value="ECO:0007669"/>
    <property type="project" value="TreeGrafter"/>
</dbReference>
<keyword evidence="6" id="KW-0408">Iron</keyword>
<name>A0A516SGH7_9NEIS</name>
<dbReference type="EMBL" id="CP041730">
    <property type="protein sequence ID" value="QDQ27264.1"/>
    <property type="molecule type" value="Genomic_DNA"/>
</dbReference>
<dbReference type="GO" id="GO:0031418">
    <property type="term" value="F:L-ascorbic acid binding"/>
    <property type="evidence" value="ECO:0007669"/>
    <property type="project" value="UniProtKB-KW"/>
</dbReference>
<dbReference type="SMART" id="SM00702">
    <property type="entry name" value="P4Hc"/>
    <property type="match status" value="1"/>
</dbReference>
<evidence type="ECO:0000313" key="9">
    <source>
        <dbReference type="Proteomes" id="UP000317550"/>
    </source>
</evidence>
<reference evidence="9" key="1">
    <citation type="submission" date="2019-07" db="EMBL/GenBank/DDBJ databases">
        <title>Chitinimonas sp. nov., isolated from Ny-Alesund, arctica soil.</title>
        <authorList>
            <person name="Xu Q."/>
            <person name="Peng F."/>
        </authorList>
    </citation>
    <scope>NUCLEOTIDE SEQUENCE [LARGE SCALE GENOMIC DNA]</scope>
    <source>
        <strain evidence="9">R3-44</strain>
    </source>
</reference>
<evidence type="ECO:0000256" key="3">
    <source>
        <dbReference type="ARBA" id="ARBA00022896"/>
    </source>
</evidence>
<dbReference type="InterPro" id="IPR006620">
    <property type="entry name" value="Pro_4_hyd_alph"/>
</dbReference>
<keyword evidence="3" id="KW-0847">Vitamin C</keyword>
<accession>A0A516SGH7</accession>
<dbReference type="AlphaFoldDB" id="A0A516SGH7"/>
<protein>
    <submittedName>
        <fullName evidence="8">2OG-Fe(II) oxygenase</fullName>
    </submittedName>
</protein>
<keyword evidence="2" id="KW-0479">Metal-binding</keyword>
<gene>
    <name evidence="8" type="ORF">FNU76_13320</name>
</gene>
<evidence type="ECO:0000256" key="5">
    <source>
        <dbReference type="ARBA" id="ARBA00023002"/>
    </source>
</evidence>
<organism evidence="8 9">
    <name type="scientific">Chitinimonas arctica</name>
    <dbReference type="NCBI Taxonomy" id="2594795"/>
    <lineage>
        <taxon>Bacteria</taxon>
        <taxon>Pseudomonadati</taxon>
        <taxon>Pseudomonadota</taxon>
        <taxon>Betaproteobacteria</taxon>
        <taxon>Neisseriales</taxon>
        <taxon>Chitinibacteraceae</taxon>
        <taxon>Chitinimonas</taxon>
    </lineage>
</organism>